<dbReference type="InterPro" id="IPR049936">
    <property type="entry name" value="TopBP1_BRCT_8"/>
</dbReference>
<evidence type="ECO:0000256" key="1">
    <source>
        <dbReference type="ARBA" id="ARBA00004123"/>
    </source>
</evidence>
<dbReference type="InterPro" id="IPR001357">
    <property type="entry name" value="BRCT_dom"/>
</dbReference>
<evidence type="ECO:0000256" key="11">
    <source>
        <dbReference type="ARBA" id="ARBA00023204"/>
    </source>
</evidence>
<feature type="compositionally biased region" description="Basic and acidic residues" evidence="15">
    <location>
        <begin position="766"/>
        <end position="785"/>
    </location>
</feature>
<comment type="subcellular location">
    <subcellularLocation>
        <location evidence="2">Chromosome</location>
    </subcellularLocation>
    <subcellularLocation>
        <location evidence="3">Cytoplasm</location>
        <location evidence="3">Cytoskeleton</location>
        <location evidence="3">Microtubule organizing center</location>
        <location evidence="3">Centrosome</location>
    </subcellularLocation>
    <subcellularLocation>
        <location evidence="4">Cytoplasm</location>
        <location evidence="4">Cytoskeleton</location>
        <location evidence="4">Spindle pole</location>
    </subcellularLocation>
    <subcellularLocation>
        <location evidence="1">Nucleus</location>
    </subcellularLocation>
</comment>
<dbReference type="FunFam" id="3.40.50.10190:FF:000028">
    <property type="entry name" value="DNA topoisomerase 2-binding protein 1 isoform X1"/>
    <property type="match status" value="1"/>
</dbReference>
<name>A0A6F9DUR5_9ASCI</name>
<feature type="region of interest" description="Disordered" evidence="15">
    <location>
        <begin position="1056"/>
        <end position="1103"/>
    </location>
</feature>
<evidence type="ECO:0000256" key="7">
    <source>
        <dbReference type="ARBA" id="ARBA00022553"/>
    </source>
</evidence>
<dbReference type="FunFam" id="3.40.50.10190:FF:000018">
    <property type="entry name" value="DNA topoisomerase 2-binding protein 1"/>
    <property type="match status" value="1"/>
</dbReference>
<dbReference type="GO" id="GO:0000922">
    <property type="term" value="C:spindle pole"/>
    <property type="evidence" value="ECO:0007669"/>
    <property type="project" value="UniProtKB-SubCell"/>
</dbReference>
<evidence type="ECO:0000259" key="16">
    <source>
        <dbReference type="PROSITE" id="PS50172"/>
    </source>
</evidence>
<feature type="region of interest" description="Disordered" evidence="15">
    <location>
        <begin position="1146"/>
        <end position="1259"/>
    </location>
</feature>
<dbReference type="FunFam" id="3.40.50.10190:FF:000020">
    <property type="entry name" value="DNA topoisomerase II binding protein 1"/>
    <property type="match status" value="1"/>
</dbReference>
<dbReference type="Gene3D" id="3.40.50.10190">
    <property type="entry name" value="BRCT domain"/>
    <property type="match status" value="9"/>
</dbReference>
<protein>
    <submittedName>
        <fullName evidence="17">DNA topoisomerase 2-binding protein 1-like</fullName>
    </submittedName>
</protein>
<dbReference type="GO" id="GO:0005813">
    <property type="term" value="C:centrosome"/>
    <property type="evidence" value="ECO:0007669"/>
    <property type="project" value="UniProtKB-SubCell"/>
</dbReference>
<evidence type="ECO:0000256" key="3">
    <source>
        <dbReference type="ARBA" id="ARBA00004300"/>
    </source>
</evidence>
<feature type="region of interest" description="Disordered" evidence="15">
    <location>
        <begin position="739"/>
        <end position="800"/>
    </location>
</feature>
<keyword evidence="7" id="KW-0597">Phosphoprotein</keyword>
<evidence type="ECO:0000256" key="2">
    <source>
        <dbReference type="ARBA" id="ARBA00004286"/>
    </source>
</evidence>
<dbReference type="EMBL" id="LR791310">
    <property type="protein sequence ID" value="CAB3267172.1"/>
    <property type="molecule type" value="mRNA"/>
</dbReference>
<feature type="compositionally biased region" description="Polar residues" evidence="15">
    <location>
        <begin position="1158"/>
        <end position="1173"/>
    </location>
</feature>
<dbReference type="PANTHER" id="PTHR13561:SF20">
    <property type="entry name" value="DNA TOPOISOMERASE 2-BINDING PROTEIN 1"/>
    <property type="match status" value="1"/>
</dbReference>
<dbReference type="Pfam" id="PF00533">
    <property type="entry name" value="BRCT"/>
    <property type="match status" value="3"/>
</dbReference>
<evidence type="ECO:0000256" key="9">
    <source>
        <dbReference type="ARBA" id="ARBA00022763"/>
    </source>
</evidence>
<feature type="compositionally biased region" description="Basic and acidic residues" evidence="15">
    <location>
        <begin position="1213"/>
        <end position="1228"/>
    </location>
</feature>
<accession>A0A6F9DUR5</accession>
<keyword evidence="13" id="KW-0539">Nucleus</keyword>
<evidence type="ECO:0000256" key="14">
    <source>
        <dbReference type="ARBA" id="ARBA00061360"/>
    </source>
</evidence>
<dbReference type="PROSITE" id="PS50172">
    <property type="entry name" value="BRCT"/>
    <property type="match status" value="6"/>
</dbReference>
<dbReference type="SMART" id="SM00292">
    <property type="entry name" value="BRCT"/>
    <property type="match status" value="7"/>
</dbReference>
<dbReference type="FunFam" id="3.40.50.10190:FF:000010">
    <property type="entry name" value="DNA topoisomerase II binding protein 1"/>
    <property type="match status" value="1"/>
</dbReference>
<dbReference type="GO" id="GO:0006281">
    <property type="term" value="P:DNA repair"/>
    <property type="evidence" value="ECO:0007669"/>
    <property type="project" value="UniProtKB-KW"/>
</dbReference>
<feature type="domain" description="BRCT" evidence="16">
    <location>
        <begin position="1293"/>
        <end position="1374"/>
    </location>
</feature>
<gene>
    <name evidence="17" type="primary">Topbp1</name>
</gene>
<keyword evidence="11" id="KW-0234">DNA repair</keyword>
<evidence type="ECO:0000256" key="15">
    <source>
        <dbReference type="SAM" id="MobiDB-lite"/>
    </source>
</evidence>
<evidence type="ECO:0000256" key="8">
    <source>
        <dbReference type="ARBA" id="ARBA00022737"/>
    </source>
</evidence>
<dbReference type="GO" id="GO:0005694">
    <property type="term" value="C:chromosome"/>
    <property type="evidence" value="ECO:0007669"/>
    <property type="project" value="UniProtKB-SubCell"/>
</dbReference>
<evidence type="ECO:0000256" key="4">
    <source>
        <dbReference type="ARBA" id="ARBA00004647"/>
    </source>
</evidence>
<evidence type="ECO:0000256" key="12">
    <source>
        <dbReference type="ARBA" id="ARBA00023212"/>
    </source>
</evidence>
<keyword evidence="5" id="KW-0158">Chromosome</keyword>
<evidence type="ECO:0000256" key="6">
    <source>
        <dbReference type="ARBA" id="ARBA00022490"/>
    </source>
</evidence>
<proteinExistence type="evidence at transcript level"/>
<feature type="compositionally biased region" description="Polar residues" evidence="15">
    <location>
        <begin position="1065"/>
        <end position="1075"/>
    </location>
</feature>
<feature type="domain" description="BRCT" evidence="16">
    <location>
        <begin position="657"/>
        <end position="745"/>
    </location>
</feature>
<feature type="compositionally biased region" description="Polar residues" evidence="15">
    <location>
        <begin position="293"/>
        <end position="303"/>
    </location>
</feature>
<dbReference type="Pfam" id="PF12738">
    <property type="entry name" value="PTCB-BRCT"/>
    <property type="match status" value="3"/>
</dbReference>
<dbReference type="PANTHER" id="PTHR13561">
    <property type="entry name" value="DNA REPLICATION REGULATOR DPB11-RELATED"/>
    <property type="match status" value="1"/>
</dbReference>
<comment type="similarity">
    <text evidence="14">Belongs to the TOPBP1 family.</text>
</comment>
<evidence type="ECO:0000256" key="13">
    <source>
        <dbReference type="ARBA" id="ARBA00023242"/>
    </source>
</evidence>
<dbReference type="InterPro" id="IPR059215">
    <property type="entry name" value="BRCT2_TopBP1-like"/>
</dbReference>
<dbReference type="InterPro" id="IPR036420">
    <property type="entry name" value="BRCT_dom_sf"/>
</dbReference>
<feature type="domain" description="BRCT" evidence="16">
    <location>
        <begin position="361"/>
        <end position="458"/>
    </location>
</feature>
<reference evidence="17" key="1">
    <citation type="submission" date="2020-04" db="EMBL/GenBank/DDBJ databases">
        <authorList>
            <person name="Neveu A P."/>
        </authorList>
    </citation>
    <scope>NUCLEOTIDE SEQUENCE</scope>
    <source>
        <tissue evidence="17">Whole embryo</tissue>
    </source>
</reference>
<dbReference type="CDD" id="cd17738">
    <property type="entry name" value="BRCT_TopBP1_rpt7"/>
    <property type="match status" value="1"/>
</dbReference>
<feature type="compositionally biased region" description="Basic and acidic residues" evidence="15">
    <location>
        <begin position="1082"/>
        <end position="1094"/>
    </location>
</feature>
<dbReference type="GO" id="GO:0003677">
    <property type="term" value="F:DNA binding"/>
    <property type="evidence" value="ECO:0007669"/>
    <property type="project" value="UniProtKB-KW"/>
</dbReference>
<keyword evidence="12" id="KW-0206">Cytoskeleton</keyword>
<keyword evidence="9" id="KW-0227">DNA damage</keyword>
<feature type="compositionally biased region" description="Pro residues" evidence="15">
    <location>
        <begin position="787"/>
        <end position="797"/>
    </location>
</feature>
<evidence type="ECO:0000313" key="17">
    <source>
        <dbReference type="EMBL" id="CAB3267172.1"/>
    </source>
</evidence>
<dbReference type="SUPFAM" id="SSF52113">
    <property type="entry name" value="BRCT domain"/>
    <property type="match status" value="6"/>
</dbReference>
<dbReference type="GO" id="GO:0005634">
    <property type="term" value="C:nucleus"/>
    <property type="evidence" value="ECO:0007669"/>
    <property type="project" value="UniProtKB-SubCell"/>
</dbReference>
<feature type="compositionally biased region" description="Low complexity" evidence="15">
    <location>
        <begin position="1238"/>
        <end position="1252"/>
    </location>
</feature>
<feature type="compositionally biased region" description="Basic and acidic residues" evidence="15">
    <location>
        <begin position="739"/>
        <end position="749"/>
    </location>
</feature>
<keyword evidence="17" id="KW-0413">Isomerase</keyword>
<feature type="domain" description="BRCT" evidence="16">
    <location>
        <begin position="968"/>
        <end position="1059"/>
    </location>
</feature>
<feature type="region of interest" description="Disordered" evidence="15">
    <location>
        <begin position="283"/>
        <end position="303"/>
    </location>
</feature>
<keyword evidence="10" id="KW-0238">DNA-binding</keyword>
<keyword evidence="6" id="KW-0963">Cytoplasm</keyword>
<dbReference type="CDD" id="cd17727">
    <property type="entry name" value="BRCT_TopBP1_rpt6"/>
    <property type="match status" value="1"/>
</dbReference>
<organism evidence="17">
    <name type="scientific">Phallusia mammillata</name>
    <dbReference type="NCBI Taxonomy" id="59560"/>
    <lineage>
        <taxon>Eukaryota</taxon>
        <taxon>Metazoa</taxon>
        <taxon>Chordata</taxon>
        <taxon>Tunicata</taxon>
        <taxon>Ascidiacea</taxon>
        <taxon>Phlebobranchia</taxon>
        <taxon>Ascidiidae</taxon>
        <taxon>Phallusia</taxon>
    </lineage>
</organism>
<sequence>MTSNNEVRLLALSEEGKENVDAVHKMLTEQNLQCNWIDAADALFVEELEDDVIYVVDPTDGKEVEHLVKIGFTVIGPQCAMTILKHNKQLKGHMKYPVYNLTMMGTLVCFSNIQPKERTELMNKVERMGGQVTCLLSQDATHLVVKEVGSVKYFSAAHVKIPIMTVDWIEHLWKHGQSRYISAKDGKWEEFKCPIFLGCSVSVTGFGTTERSSIQKLITKFGGKYSGSMQQDVTTHLIVHKPEGQKFAMASKFGVKAVNVKWVYDSVEKGSCQNHAKYTVTAPPKAVADDSRPASSTPESSRINTRIPSIHDMSNISVMAVNETVSTTIADMSRLSTIHPLNTSTQVSTLEDLWKFPMTRHFEQVLDGLCVYVTGFTAKDQEKLKKVLSLSGATRLNQMTPSVTHVIIGSASLVPEQLVSNLQNELKSHDRELWVVTYKWVLECMLQVEMLNEAEYWASDVIPKPSGFDQTVSDLPSMDDTTIMRRFRNTPLPPATSHDVTNDVSDMHDVLSQYMAVGGREEEGDTSLMKNFDLGDEMQPAGGAEETCVEEGKDTTQWMFRGKTFHVVGFSEEENDKCVEAIESLEGRILPSYSKRIADYAVVPITGWPVEKTVQHIVTDFWVELCMSNQTLEEPYCHPMCTPFLVPEGVQPLDDCVMGLSRYQEPERSQLVGLISELGGMYQDNVARTDVPGSNLRRTTHLIVVSPEGDKYKGCKKWGIPCITAEWVYECARKGRKVSESDFSVDKPRPPTPNETMQVDVTNADVKSETTDAPEEPREPNKSYDPEFPPIPRPPNPQMEKIRKRLAAKRLSEEEEARKAAMKRAETPLREKVLRLNVETPSKWMGRDCNPHISFDLDEVFEMLKTPVRTQQEMREAIENNPETPLSEFVERFLAENLRNAPEIGQIVSNLDSQLRRAAAQDEGIHKVATKKENNSSADETKLNGNALVDETVIRTTLPSENSQTDIENSKPLQGVVVYVCKKLSKQRMELSATVRELGGEFRWTYDAACTHFIFQGKQNDTNREFRSARTDEKRIVSPHWVTVCAETMTRADESSFPHVYDPNKSIQMKRTSPQKSRKRSDRSMNKSKLELSKIDTTVDQSSLGTSSMDLELANLPSAMFEPPQRVEDSQEARDNLRKTLENIMSSTTGVAREQPAQRLSCSRTGNFSSPANAPQRRAVVTPVNPMAKKNSPNSAESDKPESSQDVQVVWDDPIRREEMERLKKVEDSSNQTPVRAPSNTSNSTTTPNTPTINQSKSVDESIPLAQNSRQNTSITDPNRLSQILREGRVPAFLVSSVTPEQKADYAAVIESLGGIYLDRDYFDPSCTHLIMKRPVRNEKYLASLSSGKWILSTSYIEACKEAGSFVKEEPHEYGNPSARWSSLSETEELLVASAYRWRSRLNEKRASNEEVEGAFVKWRVVMHVSERHGAGFVRLLQSGGGKVLSRALPYHGPIGDVTHAIIDVNRVKQLPGSELEALVRANVHCCVPEYIADFLMKDPQPDPEMFYLPQAKAILESVRMEAPSKRLRLL</sequence>
<feature type="domain" description="BRCT" evidence="16">
    <location>
        <begin position="101"/>
        <end position="169"/>
    </location>
</feature>
<feature type="domain" description="BRCT" evidence="16">
    <location>
        <begin position="191"/>
        <end position="280"/>
    </location>
</feature>
<dbReference type="CDD" id="cd17731">
    <property type="entry name" value="BRCT_TopBP1_rpt2_like"/>
    <property type="match status" value="1"/>
</dbReference>
<dbReference type="GO" id="GO:0033314">
    <property type="term" value="P:mitotic DNA replication checkpoint signaling"/>
    <property type="evidence" value="ECO:0007669"/>
    <property type="project" value="TreeGrafter"/>
</dbReference>
<dbReference type="GO" id="GO:0016853">
    <property type="term" value="F:isomerase activity"/>
    <property type="evidence" value="ECO:0007669"/>
    <property type="project" value="UniProtKB-KW"/>
</dbReference>
<dbReference type="GO" id="GO:0006270">
    <property type="term" value="P:DNA replication initiation"/>
    <property type="evidence" value="ECO:0007669"/>
    <property type="project" value="TreeGrafter"/>
</dbReference>
<dbReference type="CDD" id="cd17728">
    <property type="entry name" value="BRCT_TopBP1_rpt8"/>
    <property type="match status" value="1"/>
</dbReference>
<dbReference type="GO" id="GO:0007095">
    <property type="term" value="P:mitotic G2 DNA damage checkpoint signaling"/>
    <property type="evidence" value="ECO:0007669"/>
    <property type="project" value="TreeGrafter"/>
</dbReference>
<evidence type="ECO:0000256" key="10">
    <source>
        <dbReference type="ARBA" id="ARBA00023125"/>
    </source>
</evidence>
<keyword evidence="8" id="KW-0677">Repeat</keyword>
<evidence type="ECO:0000256" key="5">
    <source>
        <dbReference type="ARBA" id="ARBA00022454"/>
    </source>
</evidence>